<accession>A0AAV0DWN9</accession>
<protein>
    <recommendedName>
        <fullName evidence="9">Dof zinc finger protein</fullName>
    </recommendedName>
</protein>
<dbReference type="Proteomes" id="UP001152523">
    <property type="component" value="Unassembled WGS sequence"/>
</dbReference>
<reference evidence="12" key="1">
    <citation type="submission" date="2022-07" db="EMBL/GenBank/DDBJ databases">
        <authorList>
            <person name="Macas J."/>
            <person name="Novak P."/>
            <person name="Neumann P."/>
        </authorList>
    </citation>
    <scope>NUCLEOTIDE SEQUENCE</scope>
</reference>
<dbReference type="EMBL" id="CAMAPF010000180">
    <property type="protein sequence ID" value="CAH9111264.1"/>
    <property type="molecule type" value="Genomic_DNA"/>
</dbReference>
<comment type="caution">
    <text evidence="12">The sequence shown here is derived from an EMBL/GenBank/DDBJ whole genome shotgun (WGS) entry which is preliminary data.</text>
</comment>
<dbReference type="PROSITE" id="PS01361">
    <property type="entry name" value="ZF_DOF_1"/>
    <property type="match status" value="1"/>
</dbReference>
<evidence type="ECO:0000256" key="3">
    <source>
        <dbReference type="ARBA" id="ARBA00022833"/>
    </source>
</evidence>
<name>A0AAV0DWN9_9ASTE</name>
<evidence type="ECO:0000313" key="12">
    <source>
        <dbReference type="EMBL" id="CAH9111264.1"/>
    </source>
</evidence>
<dbReference type="AlphaFoldDB" id="A0AAV0DWN9"/>
<keyword evidence="13" id="KW-1185">Reference proteome</keyword>
<evidence type="ECO:0000256" key="4">
    <source>
        <dbReference type="ARBA" id="ARBA00023015"/>
    </source>
</evidence>
<dbReference type="InterPro" id="IPR003851">
    <property type="entry name" value="Znf_Dof"/>
</dbReference>
<evidence type="ECO:0000313" key="13">
    <source>
        <dbReference type="Proteomes" id="UP001152523"/>
    </source>
</evidence>
<evidence type="ECO:0000256" key="6">
    <source>
        <dbReference type="ARBA" id="ARBA00023163"/>
    </source>
</evidence>
<keyword evidence="2 8" id="KW-0863">Zinc-finger</keyword>
<keyword evidence="5 8" id="KW-0238">DNA-binding</keyword>
<feature type="domain" description="Dof-type" evidence="11">
    <location>
        <begin position="18"/>
        <end position="72"/>
    </location>
</feature>
<evidence type="ECO:0000256" key="7">
    <source>
        <dbReference type="ARBA" id="ARBA00023242"/>
    </source>
</evidence>
<dbReference type="GO" id="GO:0003677">
    <property type="term" value="F:DNA binding"/>
    <property type="evidence" value="ECO:0007669"/>
    <property type="project" value="UniProtKB-UniRule"/>
</dbReference>
<comment type="function">
    <text evidence="9">Transcription factor that binds specifically to a 5'-AA[AG]G-3' consensus core sequence.</text>
</comment>
<feature type="region of interest" description="Disordered" evidence="10">
    <location>
        <begin position="59"/>
        <end position="88"/>
    </location>
</feature>
<dbReference type="GO" id="GO:0008270">
    <property type="term" value="F:zinc ion binding"/>
    <property type="evidence" value="ECO:0007669"/>
    <property type="project" value="UniProtKB-KW"/>
</dbReference>
<evidence type="ECO:0000256" key="9">
    <source>
        <dbReference type="RuleBase" id="RU369094"/>
    </source>
</evidence>
<proteinExistence type="predicted"/>
<evidence type="ECO:0000256" key="2">
    <source>
        <dbReference type="ARBA" id="ARBA00022771"/>
    </source>
</evidence>
<dbReference type="Pfam" id="PF02701">
    <property type="entry name" value="Zn_ribbon_Dof"/>
    <property type="match status" value="1"/>
</dbReference>
<keyword evidence="7 8" id="KW-0539">Nucleus</keyword>
<comment type="subcellular location">
    <subcellularLocation>
        <location evidence="8 9">Nucleus</location>
    </subcellularLocation>
</comment>
<dbReference type="PROSITE" id="PS50884">
    <property type="entry name" value="ZF_DOF_2"/>
    <property type="match status" value="1"/>
</dbReference>
<keyword evidence="6 9" id="KW-0804">Transcription</keyword>
<dbReference type="GO" id="GO:0005634">
    <property type="term" value="C:nucleus"/>
    <property type="evidence" value="ECO:0007669"/>
    <property type="project" value="UniProtKB-SubCell"/>
</dbReference>
<organism evidence="12 13">
    <name type="scientific">Cuscuta epithymum</name>
    <dbReference type="NCBI Taxonomy" id="186058"/>
    <lineage>
        <taxon>Eukaryota</taxon>
        <taxon>Viridiplantae</taxon>
        <taxon>Streptophyta</taxon>
        <taxon>Embryophyta</taxon>
        <taxon>Tracheophyta</taxon>
        <taxon>Spermatophyta</taxon>
        <taxon>Magnoliopsida</taxon>
        <taxon>eudicotyledons</taxon>
        <taxon>Gunneridae</taxon>
        <taxon>Pentapetalae</taxon>
        <taxon>asterids</taxon>
        <taxon>lamiids</taxon>
        <taxon>Solanales</taxon>
        <taxon>Convolvulaceae</taxon>
        <taxon>Cuscuteae</taxon>
        <taxon>Cuscuta</taxon>
        <taxon>Cuscuta subgen. Cuscuta</taxon>
    </lineage>
</organism>
<evidence type="ECO:0000256" key="1">
    <source>
        <dbReference type="ARBA" id="ARBA00022723"/>
    </source>
</evidence>
<sequence>MSSEKRSSRPPLSETQNLSCPRCHSTNTKFCYYNNYNLSQPRHFCKSCRRYWTRGGSIRNVPVGGSRRRPSGKRSRAATSPTRSVRSPVPAALGLRAGSGRDVNLNETVSGPETAGSFTSLLSSTAVDSGIEYVFGSNGLDYGFGLCDWATEDIVGEAAGGSVIGSVAAPSWNAWRTGGGEIAEGGLADVGDCLGWPELAISGPEWKS</sequence>
<keyword evidence="1 9" id="KW-0479">Metal-binding</keyword>
<evidence type="ECO:0000256" key="5">
    <source>
        <dbReference type="ARBA" id="ARBA00023125"/>
    </source>
</evidence>
<dbReference type="PANTHER" id="PTHR31992">
    <property type="entry name" value="DOF ZINC FINGER PROTEIN DOF1.4-RELATED"/>
    <property type="match status" value="1"/>
</dbReference>
<evidence type="ECO:0000256" key="10">
    <source>
        <dbReference type="SAM" id="MobiDB-lite"/>
    </source>
</evidence>
<evidence type="ECO:0000259" key="11">
    <source>
        <dbReference type="PROSITE" id="PS50884"/>
    </source>
</evidence>
<keyword evidence="4 9" id="KW-0805">Transcription regulation</keyword>
<dbReference type="InterPro" id="IPR045174">
    <property type="entry name" value="Dof"/>
</dbReference>
<keyword evidence="3 9" id="KW-0862">Zinc</keyword>
<dbReference type="GO" id="GO:0003700">
    <property type="term" value="F:DNA-binding transcription factor activity"/>
    <property type="evidence" value="ECO:0007669"/>
    <property type="project" value="UniProtKB-UniRule"/>
</dbReference>
<gene>
    <name evidence="12" type="ORF">CEPIT_LOCUS19469</name>
</gene>
<feature type="compositionally biased region" description="Basic residues" evidence="10">
    <location>
        <begin position="66"/>
        <end position="76"/>
    </location>
</feature>
<dbReference type="PANTHER" id="PTHR31992:SF312">
    <property type="entry name" value="DOF ZINC FINGER PROTEIN DOF1.6"/>
    <property type="match status" value="1"/>
</dbReference>
<evidence type="ECO:0000256" key="8">
    <source>
        <dbReference type="PROSITE-ProRule" id="PRU00071"/>
    </source>
</evidence>